<organism evidence="3 4">
    <name type="scientific">Candidatus Flavonifractor intestinipullorum</name>
    <dbReference type="NCBI Taxonomy" id="2838587"/>
    <lineage>
        <taxon>Bacteria</taxon>
        <taxon>Bacillati</taxon>
        <taxon>Bacillota</taxon>
        <taxon>Clostridia</taxon>
        <taxon>Eubacteriales</taxon>
        <taxon>Oscillospiraceae</taxon>
        <taxon>Flavonifractor</taxon>
    </lineage>
</organism>
<comment type="caution">
    <text evidence="3">The sequence shown here is derived from an EMBL/GenBank/DDBJ whole genome shotgun (WGS) entry which is preliminary data.</text>
</comment>
<dbReference type="Pfam" id="PF01248">
    <property type="entry name" value="Ribosomal_L7Ae"/>
    <property type="match status" value="1"/>
</dbReference>
<sequence>MDSVLHLLGLARKGGNLALGEEPVKEACARKTARLVLVACDAAENTAQQAARLAGAIPCLEAPWTKEELGSALGRSSCAVLALTDAGLAGAVAGGLARRDEARYGPAAALLREKARRTLKRKKAKQEREKARQKAARRPWAAPPKGPGGPKAP</sequence>
<feature type="compositionally biased region" description="Basic residues" evidence="1">
    <location>
        <begin position="115"/>
        <end position="125"/>
    </location>
</feature>
<evidence type="ECO:0000256" key="1">
    <source>
        <dbReference type="SAM" id="MobiDB-lite"/>
    </source>
</evidence>
<dbReference type="InterPro" id="IPR029064">
    <property type="entry name" value="Ribosomal_eL30-like_sf"/>
</dbReference>
<accession>A0A9D2S5X7</accession>
<dbReference type="SUPFAM" id="SSF55315">
    <property type="entry name" value="L30e-like"/>
    <property type="match status" value="1"/>
</dbReference>
<reference evidence="3" key="1">
    <citation type="journal article" date="2021" name="PeerJ">
        <title>Extensive microbial diversity within the chicken gut microbiome revealed by metagenomics and culture.</title>
        <authorList>
            <person name="Gilroy R."/>
            <person name="Ravi A."/>
            <person name="Getino M."/>
            <person name="Pursley I."/>
            <person name="Horton D.L."/>
            <person name="Alikhan N.F."/>
            <person name="Baker D."/>
            <person name="Gharbi K."/>
            <person name="Hall N."/>
            <person name="Watson M."/>
            <person name="Adriaenssens E.M."/>
            <person name="Foster-Nyarko E."/>
            <person name="Jarju S."/>
            <person name="Secka A."/>
            <person name="Antonio M."/>
            <person name="Oren A."/>
            <person name="Chaudhuri R.R."/>
            <person name="La Ragione R."/>
            <person name="Hildebrand F."/>
            <person name="Pallen M.J."/>
        </authorList>
    </citation>
    <scope>NUCLEOTIDE SEQUENCE</scope>
    <source>
        <strain evidence="3">CHK189-11263</strain>
    </source>
</reference>
<reference evidence="3" key="2">
    <citation type="submission" date="2021-04" db="EMBL/GenBank/DDBJ databases">
        <authorList>
            <person name="Gilroy R."/>
        </authorList>
    </citation>
    <scope>NUCLEOTIDE SEQUENCE</scope>
    <source>
        <strain evidence="3">CHK189-11263</strain>
    </source>
</reference>
<feature type="compositionally biased region" description="Pro residues" evidence="1">
    <location>
        <begin position="141"/>
        <end position="153"/>
    </location>
</feature>
<feature type="region of interest" description="Disordered" evidence="1">
    <location>
        <begin position="115"/>
        <end position="153"/>
    </location>
</feature>
<feature type="domain" description="Ribosomal protein eL8/eL30/eS12/Gadd45" evidence="2">
    <location>
        <begin position="4"/>
        <end position="86"/>
    </location>
</feature>
<evidence type="ECO:0000259" key="2">
    <source>
        <dbReference type="Pfam" id="PF01248"/>
    </source>
</evidence>
<proteinExistence type="predicted"/>
<dbReference type="AlphaFoldDB" id="A0A9D2S5X7"/>
<dbReference type="EMBL" id="DWYC01000057">
    <property type="protein sequence ID" value="HJB57226.1"/>
    <property type="molecule type" value="Genomic_DNA"/>
</dbReference>
<gene>
    <name evidence="3" type="ORF">H9714_06710</name>
</gene>
<evidence type="ECO:0000313" key="4">
    <source>
        <dbReference type="Proteomes" id="UP000824208"/>
    </source>
</evidence>
<evidence type="ECO:0000313" key="3">
    <source>
        <dbReference type="EMBL" id="HJB57226.1"/>
    </source>
</evidence>
<dbReference type="Gene3D" id="3.30.1330.30">
    <property type="match status" value="1"/>
</dbReference>
<dbReference type="Proteomes" id="UP000824208">
    <property type="component" value="Unassembled WGS sequence"/>
</dbReference>
<name>A0A9D2S5X7_9FIRM</name>
<dbReference type="InterPro" id="IPR004038">
    <property type="entry name" value="Ribosomal_eL8/eL30/eS12/Gad45"/>
</dbReference>
<protein>
    <submittedName>
        <fullName evidence="3">Ribosomal L7Ae/L30e/S12e/Gadd45 family protein</fullName>
    </submittedName>
</protein>